<evidence type="ECO:0000313" key="2">
    <source>
        <dbReference type="EMBL" id="CAH0363845.1"/>
    </source>
</evidence>
<organism evidence="3 4">
    <name type="scientific">Pelagomonas calceolata</name>
    <dbReference type="NCBI Taxonomy" id="35677"/>
    <lineage>
        <taxon>Eukaryota</taxon>
        <taxon>Sar</taxon>
        <taxon>Stramenopiles</taxon>
        <taxon>Ochrophyta</taxon>
        <taxon>Pelagophyceae</taxon>
        <taxon>Pelagomonadales</taxon>
        <taxon>Pelagomonadaceae</taxon>
        <taxon>Pelagomonas</taxon>
    </lineage>
</organism>
<evidence type="ECO:0000313" key="4">
    <source>
        <dbReference type="Proteomes" id="UP000789595"/>
    </source>
</evidence>
<feature type="compositionally biased region" description="Low complexity" evidence="1">
    <location>
        <begin position="21"/>
        <end position="30"/>
    </location>
</feature>
<accession>A0A8J2SW87</accession>
<comment type="caution">
    <text evidence="3">The sequence shown here is derived from an EMBL/GenBank/DDBJ whole genome shotgun (WGS) entry which is preliminary data.</text>
</comment>
<dbReference type="AlphaFoldDB" id="A0A8J2SW87"/>
<feature type="region of interest" description="Disordered" evidence="1">
    <location>
        <begin position="267"/>
        <end position="287"/>
    </location>
</feature>
<keyword evidence="4" id="KW-1185">Reference proteome</keyword>
<evidence type="ECO:0000256" key="1">
    <source>
        <dbReference type="SAM" id="MobiDB-lite"/>
    </source>
</evidence>
<reference evidence="3" key="1">
    <citation type="submission" date="2021-11" db="EMBL/GenBank/DDBJ databases">
        <authorList>
            <consortium name="Genoscope - CEA"/>
            <person name="William W."/>
        </authorList>
    </citation>
    <scope>NUCLEOTIDE SEQUENCE</scope>
</reference>
<name>A0A8J2SW87_9STRA</name>
<feature type="region of interest" description="Disordered" evidence="1">
    <location>
        <begin position="1"/>
        <end position="30"/>
    </location>
</feature>
<dbReference type="Proteomes" id="UP000789595">
    <property type="component" value="Unassembled WGS sequence"/>
</dbReference>
<proteinExistence type="predicted"/>
<sequence length="352" mass="38957">LPGFDGVRIPTARRRRGGAGATAAPGGRRAQRSARALQQLHARDLHPPQELAGEDLRRAAVAEGLRRAAEGVLLGAVERGCPRHVCRGADGVQGICVERADGGHEARRIADDAAERLVRRVQRLRTGHGQSERLRRIAALPRQYARSVVRHRGRLFSQLCGDGFGIPREDLAAVATPHQDLLAADRARLDAPQAARGVDDGRVGGALVEDGRRVRRRLRGGGIAEREGQEGSDGRRRTAEELYVDVADPRRLGILLTLRSHVKRAVRPRDAHREAHGRRGRRRPVERGLLRRKDCGGLARALRALRRRRHHGGRRLAEPLAARRRKGFVGALRRDVEEPVGRRDGWRRQGCS</sequence>
<protein>
    <submittedName>
        <fullName evidence="3">Uncharacterized protein</fullName>
    </submittedName>
</protein>
<evidence type="ECO:0000313" key="3">
    <source>
        <dbReference type="EMBL" id="CAH0375647.1"/>
    </source>
</evidence>
<dbReference type="EMBL" id="CAKKNE010000001">
    <property type="protein sequence ID" value="CAH0363845.1"/>
    <property type="molecule type" value="Genomic_DNA"/>
</dbReference>
<gene>
    <name evidence="2" type="ORF">PECAL_1P01810</name>
    <name evidence="3" type="ORF">PECAL_5P01810</name>
</gene>
<feature type="non-terminal residue" evidence="3">
    <location>
        <position position="1"/>
    </location>
</feature>
<dbReference type="EMBL" id="CAKKNE010000005">
    <property type="protein sequence ID" value="CAH0375647.1"/>
    <property type="molecule type" value="Genomic_DNA"/>
</dbReference>